<dbReference type="Proteomes" id="UP000635828">
    <property type="component" value="Unassembled WGS sequence"/>
</dbReference>
<comment type="caution">
    <text evidence="1">The sequence shown here is derived from an EMBL/GenBank/DDBJ whole genome shotgun (WGS) entry which is preliminary data.</text>
</comment>
<name>A0ABR7FQK3_9FIRM</name>
<sequence>MRIEIAKLHRSRLQEAMDLMWETFASRFQPKDLFELVRKEDIEETIRKGTNDDGSLSFY</sequence>
<reference evidence="1 2" key="1">
    <citation type="submission" date="2020-08" db="EMBL/GenBank/DDBJ databases">
        <title>Genome public.</title>
        <authorList>
            <person name="Liu C."/>
            <person name="Sun Q."/>
        </authorList>
    </citation>
    <scope>NUCLEOTIDE SEQUENCE [LARGE SCALE GENOMIC DNA]</scope>
    <source>
        <strain evidence="1 2">NSJ-7</strain>
    </source>
</reference>
<proteinExistence type="predicted"/>
<dbReference type="EMBL" id="JACOOS010000003">
    <property type="protein sequence ID" value="MBC5676731.1"/>
    <property type="molecule type" value="Genomic_DNA"/>
</dbReference>
<accession>A0ABR7FQK3</accession>
<gene>
    <name evidence="1" type="ORF">H8S22_03635</name>
</gene>
<dbReference type="RefSeq" id="WP_024727819.1">
    <property type="nucleotide sequence ID" value="NZ_JACOOS010000003.1"/>
</dbReference>
<evidence type="ECO:0000313" key="1">
    <source>
        <dbReference type="EMBL" id="MBC5676731.1"/>
    </source>
</evidence>
<evidence type="ECO:0000313" key="2">
    <source>
        <dbReference type="Proteomes" id="UP000635828"/>
    </source>
</evidence>
<keyword evidence="2" id="KW-1185">Reference proteome</keyword>
<protein>
    <submittedName>
        <fullName evidence="1">Uncharacterized protein</fullName>
    </submittedName>
</protein>
<organism evidence="1 2">
    <name type="scientific">Anaerostipes hominis</name>
    <name type="common">ex Liu et al. 2021</name>
    <dbReference type="NCBI Taxonomy" id="2763018"/>
    <lineage>
        <taxon>Bacteria</taxon>
        <taxon>Bacillati</taxon>
        <taxon>Bacillota</taxon>
        <taxon>Clostridia</taxon>
        <taxon>Lachnospirales</taxon>
        <taxon>Lachnospiraceae</taxon>
        <taxon>Anaerostipes</taxon>
    </lineage>
</organism>